<dbReference type="AlphaFoldDB" id="A0A0F8VS63"/>
<dbReference type="EMBL" id="LAZR01069721">
    <property type="protein sequence ID" value="KKK47157.1"/>
    <property type="molecule type" value="Genomic_DNA"/>
</dbReference>
<organism evidence="1">
    <name type="scientific">marine sediment metagenome</name>
    <dbReference type="NCBI Taxonomy" id="412755"/>
    <lineage>
        <taxon>unclassified sequences</taxon>
        <taxon>metagenomes</taxon>
        <taxon>ecological metagenomes</taxon>
    </lineage>
</organism>
<comment type="caution">
    <text evidence="1">The sequence shown here is derived from an EMBL/GenBank/DDBJ whole genome shotgun (WGS) entry which is preliminary data.</text>
</comment>
<gene>
    <name evidence="2" type="ORF">LCGC14_2641330</name>
    <name evidence="1" type="ORF">LCGC14_3158030</name>
</gene>
<proteinExistence type="predicted"/>
<evidence type="ECO:0000313" key="1">
    <source>
        <dbReference type="EMBL" id="KKK47157.1"/>
    </source>
</evidence>
<name>A0A0F8VS63_9ZZZZ</name>
<sequence>MIKKSKEGKIFTSPISGKKYKVFRWKDYGNGKIVALEKEEIIEDE</sequence>
<accession>A0A0F8VS63</accession>
<reference evidence="1" key="1">
    <citation type="journal article" date="2015" name="Nature">
        <title>Complex archaea that bridge the gap between prokaryotes and eukaryotes.</title>
        <authorList>
            <person name="Spang A."/>
            <person name="Saw J.H."/>
            <person name="Jorgensen S.L."/>
            <person name="Zaremba-Niedzwiedzka K."/>
            <person name="Martijn J."/>
            <person name="Lind A.E."/>
            <person name="van Eijk R."/>
            <person name="Schleper C."/>
            <person name="Guy L."/>
            <person name="Ettema T.J."/>
        </authorList>
    </citation>
    <scope>NUCLEOTIDE SEQUENCE</scope>
</reference>
<protein>
    <submittedName>
        <fullName evidence="1">Uncharacterized protein</fullName>
    </submittedName>
</protein>
<evidence type="ECO:0000313" key="2">
    <source>
        <dbReference type="EMBL" id="KKK98580.1"/>
    </source>
</evidence>
<dbReference type="EMBL" id="LAZR01045562">
    <property type="protein sequence ID" value="KKK98580.1"/>
    <property type="molecule type" value="Genomic_DNA"/>
</dbReference>